<dbReference type="PROSITE" id="PS50106">
    <property type="entry name" value="PDZ"/>
    <property type="match status" value="1"/>
</dbReference>
<proteinExistence type="predicted"/>
<comment type="caution">
    <text evidence="3">The sequence shown here is derived from an EMBL/GenBank/DDBJ whole genome shotgun (WGS) entry which is preliminary data.</text>
</comment>
<dbReference type="Gene3D" id="2.30.42.10">
    <property type="match status" value="1"/>
</dbReference>
<accession>A0AB34IG78</accession>
<dbReference type="AlphaFoldDB" id="A0AB34IG78"/>
<dbReference type="SUPFAM" id="SSF50156">
    <property type="entry name" value="PDZ domain-like"/>
    <property type="match status" value="1"/>
</dbReference>
<evidence type="ECO:0000256" key="1">
    <source>
        <dbReference type="SAM" id="MobiDB-lite"/>
    </source>
</evidence>
<evidence type="ECO:0000313" key="4">
    <source>
        <dbReference type="Proteomes" id="UP001515480"/>
    </source>
</evidence>
<dbReference type="SMART" id="SM00228">
    <property type="entry name" value="PDZ"/>
    <property type="match status" value="1"/>
</dbReference>
<sequence length="297" mass="32010">MQVDALEREIASVHASVRSRLFAERRRPKRCEEGVKQGTGNADGMKAEKAQLLDIPVRRPVVHEQSGAPCFSRIGVNLIGSHITSIIPGLPAAVAGLKVFDRILSVQGTPLARDGGNAALAKLLQFQRRPLIRVERPPRDALPELASRLTLGFDEEWLAAVEASITGDYPLLVSCLTVLSLRQVAWWERRLDPLEASALALRLQASSTFEPSAPPSNSLLVEIALHHTHAELVQLLLANDICTLRDDGLESPRRPSHSETLDDGASVLSEWSGCNSGAGSSDSGSSSSAHVTGGQRY</sequence>
<evidence type="ECO:0000313" key="3">
    <source>
        <dbReference type="EMBL" id="KAL1496428.1"/>
    </source>
</evidence>
<dbReference type="EMBL" id="JBGBPQ010000029">
    <property type="protein sequence ID" value="KAL1496428.1"/>
    <property type="molecule type" value="Genomic_DNA"/>
</dbReference>
<dbReference type="Proteomes" id="UP001515480">
    <property type="component" value="Unassembled WGS sequence"/>
</dbReference>
<evidence type="ECO:0000259" key="2">
    <source>
        <dbReference type="PROSITE" id="PS50106"/>
    </source>
</evidence>
<feature type="compositionally biased region" description="Basic and acidic residues" evidence="1">
    <location>
        <begin position="249"/>
        <end position="260"/>
    </location>
</feature>
<feature type="region of interest" description="Disordered" evidence="1">
    <location>
        <begin position="249"/>
        <end position="297"/>
    </location>
</feature>
<dbReference type="InterPro" id="IPR001478">
    <property type="entry name" value="PDZ"/>
</dbReference>
<feature type="compositionally biased region" description="Low complexity" evidence="1">
    <location>
        <begin position="272"/>
        <end position="288"/>
    </location>
</feature>
<feature type="domain" description="PDZ" evidence="2">
    <location>
        <begin position="58"/>
        <end position="111"/>
    </location>
</feature>
<gene>
    <name evidence="3" type="ORF">AB1Y20_016383</name>
</gene>
<reference evidence="3 4" key="1">
    <citation type="journal article" date="2024" name="Science">
        <title>Giant polyketide synthase enzymes in the biosynthesis of giant marine polyether toxins.</title>
        <authorList>
            <person name="Fallon T.R."/>
            <person name="Shende V.V."/>
            <person name="Wierzbicki I.H."/>
            <person name="Pendleton A.L."/>
            <person name="Watervoot N.F."/>
            <person name="Auber R.P."/>
            <person name="Gonzalez D.J."/>
            <person name="Wisecaver J.H."/>
            <person name="Moore B.S."/>
        </authorList>
    </citation>
    <scope>NUCLEOTIDE SEQUENCE [LARGE SCALE GENOMIC DNA]</scope>
    <source>
        <strain evidence="3 4">12B1</strain>
    </source>
</reference>
<organism evidence="3 4">
    <name type="scientific">Prymnesium parvum</name>
    <name type="common">Toxic golden alga</name>
    <dbReference type="NCBI Taxonomy" id="97485"/>
    <lineage>
        <taxon>Eukaryota</taxon>
        <taxon>Haptista</taxon>
        <taxon>Haptophyta</taxon>
        <taxon>Prymnesiophyceae</taxon>
        <taxon>Prymnesiales</taxon>
        <taxon>Prymnesiaceae</taxon>
        <taxon>Prymnesium</taxon>
    </lineage>
</organism>
<protein>
    <recommendedName>
        <fullName evidence="2">PDZ domain-containing protein</fullName>
    </recommendedName>
</protein>
<dbReference type="InterPro" id="IPR036034">
    <property type="entry name" value="PDZ_sf"/>
</dbReference>
<keyword evidence="4" id="KW-1185">Reference proteome</keyword>
<name>A0AB34IG78_PRYPA</name>